<feature type="region of interest" description="Disordered" evidence="6">
    <location>
        <begin position="1"/>
        <end position="22"/>
    </location>
</feature>
<name>A0A3E1K7Q0_9GAMM</name>
<keyword evidence="5 7" id="KW-0472">Membrane</keyword>
<dbReference type="InterPro" id="IPR037185">
    <property type="entry name" value="EmrE-like"/>
</dbReference>
<dbReference type="GO" id="GO:0016020">
    <property type="term" value="C:membrane"/>
    <property type="evidence" value="ECO:0007669"/>
    <property type="project" value="UniProtKB-SubCell"/>
</dbReference>
<evidence type="ECO:0000313" key="10">
    <source>
        <dbReference type="Proteomes" id="UP000260351"/>
    </source>
</evidence>
<feature type="transmembrane region" description="Helical" evidence="7">
    <location>
        <begin position="246"/>
        <end position="267"/>
    </location>
</feature>
<protein>
    <submittedName>
        <fullName evidence="9">DMT family transporter</fullName>
    </submittedName>
</protein>
<feature type="domain" description="EamA" evidence="8">
    <location>
        <begin position="384"/>
        <end position="520"/>
    </location>
</feature>
<evidence type="ECO:0000256" key="2">
    <source>
        <dbReference type="ARBA" id="ARBA00007362"/>
    </source>
</evidence>
<dbReference type="InterPro" id="IPR050638">
    <property type="entry name" value="AA-Vitamin_Transporters"/>
</dbReference>
<sequence length="538" mass="58142">MTASKAPSSFFSTAPSPTTAKPMACKPIRTAQAASTQSARFDRICHNHRPVITRAQQASDVSSSIARRLADKQTPAVKAGVGIRPVLLAGQTGAPKCTAGSPSRILVRAPAKYSAGDSAQVLFLLELYEPLDDDFVGEQVVESVFVTVGGQLNVLVLFCGSNVVVHGWHLSSVLPFADINAVPVPKFEIRPFWASPARFWPVFTQEVTVFVHWLTSSVHRPAFRPAGSGTMGAQRAAAPAMPASHFLFLLFICLLWAGNFIAAAWAVRVFEPVTFTVVRFGLVLLLLLPFLRVPARDQWKTLLACCWTMGAIHFGLVFLALGRSEDVSSIALLMQIYVPLSTLMAVLLLGERIGWRTTSGILIAFGGVLVMGLDPLVLSQLDVVALVLLSALSLATGTILMRRLKGIGVFNFQAWNALLSLVPLGLLATWLETPSQVFALTSERPDAWLAVAYSAIAASIIGHGGFYWLIQRHEVNRITPYLLLVPILAVVLGVLFWGDRPGPRLLTGGGLVLAGVLWITLRARWRRPARVEPAPPAG</sequence>
<feature type="transmembrane region" description="Helical" evidence="7">
    <location>
        <begin position="302"/>
        <end position="321"/>
    </location>
</feature>
<dbReference type="InterPro" id="IPR000620">
    <property type="entry name" value="EamA_dom"/>
</dbReference>
<evidence type="ECO:0000256" key="7">
    <source>
        <dbReference type="SAM" id="Phobius"/>
    </source>
</evidence>
<feature type="compositionally biased region" description="Low complexity" evidence="6">
    <location>
        <begin position="1"/>
        <end position="20"/>
    </location>
</feature>
<feature type="transmembrane region" description="Helical" evidence="7">
    <location>
        <begin position="361"/>
        <end position="378"/>
    </location>
</feature>
<feature type="transmembrane region" description="Helical" evidence="7">
    <location>
        <begin position="327"/>
        <end position="349"/>
    </location>
</feature>
<evidence type="ECO:0000256" key="1">
    <source>
        <dbReference type="ARBA" id="ARBA00004141"/>
    </source>
</evidence>
<keyword evidence="10" id="KW-1185">Reference proteome</keyword>
<keyword evidence="3 7" id="KW-0812">Transmembrane</keyword>
<dbReference type="SUPFAM" id="SSF103481">
    <property type="entry name" value="Multidrug resistance efflux transporter EmrE"/>
    <property type="match status" value="2"/>
</dbReference>
<dbReference type="Proteomes" id="UP000260351">
    <property type="component" value="Unassembled WGS sequence"/>
</dbReference>
<evidence type="ECO:0000313" key="9">
    <source>
        <dbReference type="EMBL" id="RFF30036.1"/>
    </source>
</evidence>
<feature type="transmembrane region" description="Helical" evidence="7">
    <location>
        <begin position="414"/>
        <end position="431"/>
    </location>
</feature>
<evidence type="ECO:0000256" key="3">
    <source>
        <dbReference type="ARBA" id="ARBA00022692"/>
    </source>
</evidence>
<comment type="subcellular location">
    <subcellularLocation>
        <location evidence="1">Membrane</location>
        <topology evidence="1">Multi-pass membrane protein</topology>
    </subcellularLocation>
</comment>
<accession>A0A3E1K7Q0</accession>
<evidence type="ECO:0000256" key="5">
    <source>
        <dbReference type="ARBA" id="ARBA00023136"/>
    </source>
</evidence>
<comment type="similarity">
    <text evidence="2">Belongs to the EamA transporter family.</text>
</comment>
<feature type="transmembrane region" description="Helical" evidence="7">
    <location>
        <begin position="384"/>
        <end position="402"/>
    </location>
</feature>
<gene>
    <name evidence="9" type="ORF">DZC52_10055</name>
</gene>
<feature type="transmembrane region" description="Helical" evidence="7">
    <location>
        <begin position="451"/>
        <end position="469"/>
    </location>
</feature>
<dbReference type="Pfam" id="PF00892">
    <property type="entry name" value="EamA"/>
    <property type="match status" value="2"/>
</dbReference>
<keyword evidence="4 7" id="KW-1133">Transmembrane helix</keyword>
<comment type="caution">
    <text evidence="9">The sequence shown here is derived from an EMBL/GenBank/DDBJ whole genome shotgun (WGS) entry which is preliminary data.</text>
</comment>
<dbReference type="AlphaFoldDB" id="A0A3E1K7Q0"/>
<feature type="transmembrane region" description="Helical" evidence="7">
    <location>
        <begin position="481"/>
        <end position="498"/>
    </location>
</feature>
<feature type="domain" description="EamA" evidence="8">
    <location>
        <begin position="247"/>
        <end position="371"/>
    </location>
</feature>
<dbReference type="PANTHER" id="PTHR32322:SF2">
    <property type="entry name" value="EAMA DOMAIN-CONTAINING PROTEIN"/>
    <property type="match status" value="1"/>
</dbReference>
<evidence type="ECO:0000256" key="6">
    <source>
        <dbReference type="SAM" id="MobiDB-lite"/>
    </source>
</evidence>
<reference evidence="9 10" key="1">
    <citation type="submission" date="2018-08" db="EMBL/GenBank/DDBJ databases">
        <title>Wenzhouxiangella salilacus sp. nov., a novel bacterium isolated from a saline lake in Xinjiang Province, China.</title>
        <authorList>
            <person name="Han S."/>
        </authorList>
    </citation>
    <scope>NUCLEOTIDE SEQUENCE [LARGE SCALE GENOMIC DNA]</scope>
    <source>
        <strain evidence="9 10">XDB06</strain>
    </source>
</reference>
<evidence type="ECO:0000256" key="4">
    <source>
        <dbReference type="ARBA" id="ARBA00022989"/>
    </source>
</evidence>
<evidence type="ECO:0000259" key="8">
    <source>
        <dbReference type="Pfam" id="PF00892"/>
    </source>
</evidence>
<feature type="transmembrane region" description="Helical" evidence="7">
    <location>
        <begin position="273"/>
        <end position="290"/>
    </location>
</feature>
<dbReference type="EMBL" id="QUZK01000039">
    <property type="protein sequence ID" value="RFF30036.1"/>
    <property type="molecule type" value="Genomic_DNA"/>
</dbReference>
<dbReference type="PANTHER" id="PTHR32322">
    <property type="entry name" value="INNER MEMBRANE TRANSPORTER"/>
    <property type="match status" value="1"/>
</dbReference>
<feature type="transmembrane region" description="Helical" evidence="7">
    <location>
        <begin position="504"/>
        <end position="521"/>
    </location>
</feature>
<proteinExistence type="inferred from homology"/>
<organism evidence="9 10">
    <name type="scientific">Wenzhouxiangella sediminis</name>
    <dbReference type="NCBI Taxonomy" id="1792836"/>
    <lineage>
        <taxon>Bacteria</taxon>
        <taxon>Pseudomonadati</taxon>
        <taxon>Pseudomonadota</taxon>
        <taxon>Gammaproteobacteria</taxon>
        <taxon>Chromatiales</taxon>
        <taxon>Wenzhouxiangellaceae</taxon>
        <taxon>Wenzhouxiangella</taxon>
    </lineage>
</organism>